<keyword evidence="1" id="KW-0812">Transmembrane</keyword>
<proteinExistence type="predicted"/>
<keyword evidence="3" id="KW-1185">Reference proteome</keyword>
<feature type="transmembrane region" description="Helical" evidence="1">
    <location>
        <begin position="20"/>
        <end position="38"/>
    </location>
</feature>
<evidence type="ECO:0000313" key="2">
    <source>
        <dbReference type="EnsemblPlants" id="OB09G24590.1"/>
    </source>
</evidence>
<dbReference type="Proteomes" id="UP000006038">
    <property type="component" value="Chromosome 9"/>
</dbReference>
<evidence type="ECO:0000313" key="3">
    <source>
        <dbReference type="Proteomes" id="UP000006038"/>
    </source>
</evidence>
<dbReference type="HOGENOM" id="CLU_2243444_0_0_1"/>
<dbReference type="Gramene" id="OB09G24590.1">
    <property type="protein sequence ID" value="OB09G24590.1"/>
    <property type="gene ID" value="OB09G24590"/>
</dbReference>
<dbReference type="EnsemblPlants" id="OB09G24590.1">
    <property type="protein sequence ID" value="OB09G24590.1"/>
    <property type="gene ID" value="OB09G24590"/>
</dbReference>
<evidence type="ECO:0000256" key="1">
    <source>
        <dbReference type="SAM" id="Phobius"/>
    </source>
</evidence>
<reference evidence="2" key="2">
    <citation type="submission" date="2013-04" db="UniProtKB">
        <authorList>
            <consortium name="EnsemblPlants"/>
        </authorList>
    </citation>
    <scope>IDENTIFICATION</scope>
</reference>
<reference evidence="2" key="1">
    <citation type="journal article" date="2013" name="Nat. Commun.">
        <title>Whole-genome sequencing of Oryza brachyantha reveals mechanisms underlying Oryza genome evolution.</title>
        <authorList>
            <person name="Chen J."/>
            <person name="Huang Q."/>
            <person name="Gao D."/>
            <person name="Wang J."/>
            <person name="Lang Y."/>
            <person name="Liu T."/>
            <person name="Li B."/>
            <person name="Bai Z."/>
            <person name="Luis Goicoechea J."/>
            <person name="Liang C."/>
            <person name="Chen C."/>
            <person name="Zhang W."/>
            <person name="Sun S."/>
            <person name="Liao Y."/>
            <person name="Zhang X."/>
            <person name="Yang L."/>
            <person name="Song C."/>
            <person name="Wang M."/>
            <person name="Shi J."/>
            <person name="Liu G."/>
            <person name="Liu J."/>
            <person name="Zhou H."/>
            <person name="Zhou W."/>
            <person name="Yu Q."/>
            <person name="An N."/>
            <person name="Chen Y."/>
            <person name="Cai Q."/>
            <person name="Wang B."/>
            <person name="Liu B."/>
            <person name="Min J."/>
            <person name="Huang Y."/>
            <person name="Wu H."/>
            <person name="Li Z."/>
            <person name="Zhang Y."/>
            <person name="Yin Y."/>
            <person name="Song W."/>
            <person name="Jiang J."/>
            <person name="Jackson S.A."/>
            <person name="Wing R.A."/>
            <person name="Wang J."/>
            <person name="Chen M."/>
        </authorList>
    </citation>
    <scope>NUCLEOTIDE SEQUENCE [LARGE SCALE GENOMIC DNA]</scope>
    <source>
        <strain evidence="2">cv. IRGC 101232</strain>
    </source>
</reference>
<name>J3MZN0_ORYBR</name>
<keyword evidence="1" id="KW-0472">Membrane</keyword>
<sequence length="105" mass="11725">MKMVAPNDHATPRYPTPVHVSTVAFWFLYPMTVAMLTYRKMSVAMNSAISALYSDHLPSSLVSSSGAGGGAQYGAFAGLRRRSPLRRLHRHLLLRRHYCLLLLLP</sequence>
<keyword evidence="1" id="KW-1133">Transmembrane helix</keyword>
<accession>J3MZN0</accession>
<organism evidence="2">
    <name type="scientific">Oryza brachyantha</name>
    <name type="common">malo sina</name>
    <dbReference type="NCBI Taxonomy" id="4533"/>
    <lineage>
        <taxon>Eukaryota</taxon>
        <taxon>Viridiplantae</taxon>
        <taxon>Streptophyta</taxon>
        <taxon>Embryophyta</taxon>
        <taxon>Tracheophyta</taxon>
        <taxon>Spermatophyta</taxon>
        <taxon>Magnoliopsida</taxon>
        <taxon>Liliopsida</taxon>
        <taxon>Poales</taxon>
        <taxon>Poaceae</taxon>
        <taxon>BOP clade</taxon>
        <taxon>Oryzoideae</taxon>
        <taxon>Oryzeae</taxon>
        <taxon>Oryzinae</taxon>
        <taxon>Oryza</taxon>
    </lineage>
</organism>
<dbReference type="AlphaFoldDB" id="J3MZN0"/>
<protein>
    <submittedName>
        <fullName evidence="2">Uncharacterized protein</fullName>
    </submittedName>
</protein>